<reference evidence="1 2" key="1">
    <citation type="journal article" date="2018" name="Nat. Ecol. Evol.">
        <title>Pezizomycetes genomes reveal the molecular basis of ectomycorrhizal truffle lifestyle.</title>
        <authorList>
            <person name="Murat C."/>
            <person name="Payen T."/>
            <person name="Noel B."/>
            <person name="Kuo A."/>
            <person name="Morin E."/>
            <person name="Chen J."/>
            <person name="Kohler A."/>
            <person name="Krizsan K."/>
            <person name="Balestrini R."/>
            <person name="Da Silva C."/>
            <person name="Montanini B."/>
            <person name="Hainaut M."/>
            <person name="Levati E."/>
            <person name="Barry K.W."/>
            <person name="Belfiori B."/>
            <person name="Cichocki N."/>
            <person name="Clum A."/>
            <person name="Dockter R.B."/>
            <person name="Fauchery L."/>
            <person name="Guy J."/>
            <person name="Iotti M."/>
            <person name="Le Tacon F."/>
            <person name="Lindquist E.A."/>
            <person name="Lipzen A."/>
            <person name="Malagnac F."/>
            <person name="Mello A."/>
            <person name="Molinier V."/>
            <person name="Miyauchi S."/>
            <person name="Poulain J."/>
            <person name="Riccioni C."/>
            <person name="Rubini A."/>
            <person name="Sitrit Y."/>
            <person name="Splivallo R."/>
            <person name="Traeger S."/>
            <person name="Wang M."/>
            <person name="Zifcakova L."/>
            <person name="Wipf D."/>
            <person name="Zambonelli A."/>
            <person name="Paolocci F."/>
            <person name="Nowrousian M."/>
            <person name="Ottonello S."/>
            <person name="Baldrian P."/>
            <person name="Spatafora J.W."/>
            <person name="Henrissat B."/>
            <person name="Nagy L.G."/>
            <person name="Aury J.M."/>
            <person name="Wincker P."/>
            <person name="Grigoriev I.V."/>
            <person name="Bonfante P."/>
            <person name="Martin F.M."/>
        </authorList>
    </citation>
    <scope>NUCLEOTIDE SEQUENCE [LARGE SCALE GENOMIC DNA]</scope>
    <source>
        <strain evidence="1 2">CCBAS932</strain>
    </source>
</reference>
<keyword evidence="2" id="KW-1185">Reference proteome</keyword>
<gene>
    <name evidence="1" type="ORF">P167DRAFT_237263</name>
</gene>
<protein>
    <submittedName>
        <fullName evidence="1">Uncharacterized protein</fullName>
    </submittedName>
</protein>
<dbReference type="InParanoid" id="A0A3N4KK15"/>
<evidence type="ECO:0000313" key="1">
    <source>
        <dbReference type="EMBL" id="RPB10906.1"/>
    </source>
</evidence>
<dbReference type="EMBL" id="ML119139">
    <property type="protein sequence ID" value="RPB10906.1"/>
    <property type="molecule type" value="Genomic_DNA"/>
</dbReference>
<dbReference type="AlphaFoldDB" id="A0A3N4KK15"/>
<organism evidence="1 2">
    <name type="scientific">Morchella conica CCBAS932</name>
    <dbReference type="NCBI Taxonomy" id="1392247"/>
    <lineage>
        <taxon>Eukaryota</taxon>
        <taxon>Fungi</taxon>
        <taxon>Dikarya</taxon>
        <taxon>Ascomycota</taxon>
        <taxon>Pezizomycotina</taxon>
        <taxon>Pezizomycetes</taxon>
        <taxon>Pezizales</taxon>
        <taxon>Morchellaceae</taxon>
        <taxon>Morchella</taxon>
    </lineage>
</organism>
<name>A0A3N4KK15_9PEZI</name>
<accession>A0A3N4KK15</accession>
<proteinExistence type="predicted"/>
<sequence length="57" mass="6103">MCSALPCFTQFTLGGSSVWLAWYVLLVKIYSAVGRVDMMDCALCCAPGSAVSECSLF</sequence>
<evidence type="ECO:0000313" key="2">
    <source>
        <dbReference type="Proteomes" id="UP000277580"/>
    </source>
</evidence>
<dbReference type="Proteomes" id="UP000277580">
    <property type="component" value="Unassembled WGS sequence"/>
</dbReference>